<feature type="compositionally biased region" description="Polar residues" evidence="1">
    <location>
        <begin position="161"/>
        <end position="178"/>
    </location>
</feature>
<evidence type="ECO:0000256" key="1">
    <source>
        <dbReference type="SAM" id="MobiDB-lite"/>
    </source>
</evidence>
<accession>A0AA35J319</accession>
<sequence>MSESSKPSSKPSVELPQATWSHLQRYPALSKFIKYAESLPPVERLISFNLVVLGSVNQWVSESSSSPRLVKQLVAVGKDGAFKLDELVNLLVFKEGVDGLLYDWKSHSNTPGIWLLWFFVDYVANISNTLLREFLVKPLHLQGSAASKEIGSASGEDNKVSDSSSLPHVAELSSTTRNASHEIQSKVKSNYIDPTRDLAKEKYDAIVKPTTDKLQSVYIDPTKSKLNETYQRFTTVYENNLSKSESVPKAIVSTGLDLGNATIEKLKAAREDQANSTSKPAVIPTN</sequence>
<proteinExistence type="predicted"/>
<evidence type="ECO:0008006" key="4">
    <source>
        <dbReference type="Google" id="ProtNLM"/>
    </source>
</evidence>
<feature type="region of interest" description="Disordered" evidence="1">
    <location>
        <begin position="150"/>
        <end position="181"/>
    </location>
</feature>
<dbReference type="Pfam" id="PF17316">
    <property type="entry name" value="Perilipin_2"/>
    <property type="match status" value="1"/>
</dbReference>
<name>A0AA35J319_SACUV</name>
<protein>
    <recommendedName>
        <fullName evidence="4">Pet10p</fullName>
    </recommendedName>
</protein>
<evidence type="ECO:0000313" key="3">
    <source>
        <dbReference type="Proteomes" id="UP001162090"/>
    </source>
</evidence>
<dbReference type="AlphaFoldDB" id="A0AA35J319"/>
<reference evidence="2" key="1">
    <citation type="submission" date="2022-10" db="EMBL/GenBank/DDBJ databases">
        <authorList>
            <person name="Byrne P K."/>
        </authorList>
    </citation>
    <scope>NUCLEOTIDE SEQUENCE</scope>
    <source>
        <strain evidence="2">CBS7001</strain>
    </source>
</reference>
<dbReference type="Proteomes" id="UP001162090">
    <property type="component" value="Chromosome 11"/>
</dbReference>
<evidence type="ECO:0000313" key="2">
    <source>
        <dbReference type="EMBL" id="CAI4045524.1"/>
    </source>
</evidence>
<organism evidence="2 3">
    <name type="scientific">Saccharomyces uvarum</name>
    <name type="common">Yeast</name>
    <name type="synonym">Saccharomyces bayanus var. uvarum</name>
    <dbReference type="NCBI Taxonomy" id="230603"/>
    <lineage>
        <taxon>Eukaryota</taxon>
        <taxon>Fungi</taxon>
        <taxon>Dikarya</taxon>
        <taxon>Ascomycota</taxon>
        <taxon>Saccharomycotina</taxon>
        <taxon>Saccharomycetes</taxon>
        <taxon>Saccharomycetales</taxon>
        <taxon>Saccharomycetaceae</taxon>
        <taxon>Saccharomyces</taxon>
    </lineage>
</organism>
<gene>
    <name evidence="2" type="primary">SUVC11G2590</name>
    <name evidence="2" type="ORF">SUVC_11G2590</name>
</gene>
<dbReference type="EMBL" id="OX365922">
    <property type="protein sequence ID" value="CAI4045524.1"/>
    <property type="molecule type" value="Genomic_DNA"/>
</dbReference>